<evidence type="ECO:0000313" key="11">
    <source>
        <dbReference type="EMBL" id="KAK3782811.1"/>
    </source>
</evidence>
<dbReference type="SUPFAM" id="SSF50494">
    <property type="entry name" value="Trypsin-like serine proteases"/>
    <property type="match status" value="1"/>
</dbReference>
<evidence type="ECO:0000256" key="8">
    <source>
        <dbReference type="SAM" id="MobiDB-lite"/>
    </source>
</evidence>
<organism evidence="11 12">
    <name type="scientific">Elysia crispata</name>
    <name type="common">lettuce slug</name>
    <dbReference type="NCBI Taxonomy" id="231223"/>
    <lineage>
        <taxon>Eukaryota</taxon>
        <taxon>Metazoa</taxon>
        <taxon>Spiralia</taxon>
        <taxon>Lophotrochozoa</taxon>
        <taxon>Mollusca</taxon>
        <taxon>Gastropoda</taxon>
        <taxon>Heterobranchia</taxon>
        <taxon>Euthyneura</taxon>
        <taxon>Panpulmonata</taxon>
        <taxon>Sacoglossa</taxon>
        <taxon>Placobranchoidea</taxon>
        <taxon>Plakobranchidae</taxon>
        <taxon>Elysia</taxon>
    </lineage>
</organism>
<keyword evidence="2" id="KW-0964">Secreted</keyword>
<dbReference type="Pfam" id="PF00057">
    <property type="entry name" value="Ldl_recept_a"/>
    <property type="match status" value="5"/>
</dbReference>
<dbReference type="PANTHER" id="PTHR24252:SF10">
    <property type="entry name" value="SERINE PROTEASE 56"/>
    <property type="match status" value="1"/>
</dbReference>
<dbReference type="FunFam" id="2.40.10.10:FF:000054">
    <property type="entry name" value="Complement C1r subcomponent"/>
    <property type="match status" value="1"/>
</dbReference>
<dbReference type="CDD" id="cd00190">
    <property type="entry name" value="Tryp_SPc"/>
    <property type="match status" value="1"/>
</dbReference>
<feature type="domain" description="Peptidase S1" evidence="10">
    <location>
        <begin position="557"/>
        <end position="843"/>
    </location>
</feature>
<feature type="disulfide bond" evidence="6">
    <location>
        <begin position="404"/>
        <end position="416"/>
    </location>
</feature>
<evidence type="ECO:0000259" key="10">
    <source>
        <dbReference type="PROSITE" id="PS50240"/>
    </source>
</evidence>
<dbReference type="SMART" id="SM00192">
    <property type="entry name" value="LDLa"/>
    <property type="match status" value="6"/>
</dbReference>
<dbReference type="GO" id="GO:0016020">
    <property type="term" value="C:membrane"/>
    <property type="evidence" value="ECO:0007669"/>
    <property type="project" value="InterPro"/>
</dbReference>
<evidence type="ECO:0000256" key="9">
    <source>
        <dbReference type="SAM" id="Phobius"/>
    </source>
</evidence>
<evidence type="ECO:0000256" key="2">
    <source>
        <dbReference type="ARBA" id="ARBA00022525"/>
    </source>
</evidence>
<dbReference type="InterPro" id="IPR018114">
    <property type="entry name" value="TRYPSIN_HIS"/>
</dbReference>
<keyword evidence="5" id="KW-0325">Glycoprotein</keyword>
<gene>
    <name evidence="11" type="ORF">RRG08_002446</name>
</gene>
<protein>
    <recommendedName>
        <fullName evidence="10">Peptidase S1 domain-containing protein</fullName>
    </recommendedName>
</protein>
<feature type="disulfide bond" evidence="6">
    <location>
        <begin position="411"/>
        <end position="429"/>
    </location>
</feature>
<dbReference type="CDD" id="cd00112">
    <property type="entry name" value="LDLa"/>
    <property type="match status" value="5"/>
</dbReference>
<dbReference type="EMBL" id="JAWDGP010002483">
    <property type="protein sequence ID" value="KAK3782811.1"/>
    <property type="molecule type" value="Genomic_DNA"/>
</dbReference>
<feature type="disulfide bond" evidence="6">
    <location>
        <begin position="223"/>
        <end position="241"/>
    </location>
</feature>
<keyword evidence="4 6" id="KW-1015">Disulfide bond</keyword>
<dbReference type="InterPro" id="IPR002172">
    <property type="entry name" value="LDrepeatLR_classA_rpt"/>
</dbReference>
<sequence length="845" mass="90782">MTQETTGSVDHHVRVDDEDTRVGDGPGSPGSSSPTPAVSPKDVVVTFNPSGEGVSKVVTAAVTPSTTAALSEPGNVSINNNNNHYSADFTPNNENNKSRQKVSSSAAAAGQPGPVSSVFSKKKLWLGLLLILVLLVVAALITVIKFGAGDKSHSSEEVEAGMEGTWRLRGNQKGTGIIKTPSSPPPPTTTTSSNTTAALTANQPTTSAFTMPFSYCPSGYFDCSIGECKAMQFVCDGYPDCANGRDEKIGCECTADQFRCASGQCVSADAVCNKIYDCLDYSDEANCANCPLKYRCKSNDVCLWSPWSICNGILNCDDFSDELNCTDHPGKRRCSNGLMVERELFCDGLDDCGDNSDEENCSYCQKTDQFLCSSAGGRCIPDTWSCDGHYDCTNGEDEQNCDNCAVGQFVCADYSCIEVSLRCDGKVDCGPHGDDEVNCLSLSPDGLLLTLTTTGQSEPERTPGVLTRVPVCADGWSDKVAAQACSLIGAKQLDSWKVVKIGSLKAAMALVQTTDLSAPFLSNLKTVNACRADQVVHLSCKELECGARKVAVFQSLIARGKIVPPGKWPWVVSLSYLSKPICGGVVIGPRWVLTAAHCIKSAAPGRRDVDFTVVPFYFTVTAGTTHISESGASFNKSGAFVEAGRVQESQTIRVANIFLHPDVAVMRNGILNWDMALLELEGEGKSETQRNGRKREGFEYSELIQPICLPSQGEDFPTSSHCYIAGWGLLNSFQNQRVHDQRDTRMLMWSESTCKNINVHRRDIVDTNSTICGGFAHSQAPTACQGDSGGPLMCLDPRSGRYKLAGIISQGATECGGEFLSRRTWNRFARVARAADWIKGIMGNS</sequence>
<dbReference type="PROSITE" id="PS50240">
    <property type="entry name" value="TRYPSIN_DOM"/>
    <property type="match status" value="1"/>
</dbReference>
<dbReference type="PRINTS" id="PR00261">
    <property type="entry name" value="LDLRECEPTOR"/>
</dbReference>
<dbReference type="Pfam" id="PF15494">
    <property type="entry name" value="SRCR_2"/>
    <property type="match status" value="1"/>
</dbReference>
<keyword evidence="9" id="KW-0812">Transmembrane</keyword>
<evidence type="ECO:0000313" key="12">
    <source>
        <dbReference type="Proteomes" id="UP001283361"/>
    </source>
</evidence>
<dbReference type="Pfam" id="PF00089">
    <property type="entry name" value="Trypsin"/>
    <property type="match status" value="1"/>
</dbReference>
<feature type="transmembrane region" description="Helical" evidence="9">
    <location>
        <begin position="124"/>
        <end position="144"/>
    </location>
</feature>
<proteinExistence type="predicted"/>
<accession>A0AAE1A8X8</accession>
<evidence type="ECO:0000256" key="3">
    <source>
        <dbReference type="ARBA" id="ARBA00022729"/>
    </source>
</evidence>
<dbReference type="Proteomes" id="UP001283361">
    <property type="component" value="Unassembled WGS sequence"/>
</dbReference>
<keyword evidence="7" id="KW-0645">Protease</keyword>
<feature type="disulfide bond" evidence="6">
    <location>
        <begin position="346"/>
        <end position="361"/>
    </location>
</feature>
<evidence type="ECO:0000256" key="6">
    <source>
        <dbReference type="PROSITE-ProRule" id="PRU00124"/>
    </source>
</evidence>
<feature type="disulfide bond" evidence="6">
    <location>
        <begin position="272"/>
        <end position="287"/>
    </location>
</feature>
<keyword evidence="3" id="KW-0732">Signal</keyword>
<comment type="subcellular location">
    <subcellularLocation>
        <location evidence="1">Secreted</location>
    </subcellularLocation>
</comment>
<feature type="disulfide bond" evidence="6">
    <location>
        <begin position="386"/>
        <end position="401"/>
    </location>
</feature>
<feature type="disulfide bond" evidence="6">
    <location>
        <begin position="216"/>
        <end position="228"/>
    </location>
</feature>
<dbReference type="PROSITE" id="PS01209">
    <property type="entry name" value="LDLRA_1"/>
    <property type="match status" value="1"/>
</dbReference>
<feature type="region of interest" description="Disordered" evidence="8">
    <location>
        <begin position="1"/>
        <end position="44"/>
    </location>
</feature>
<name>A0AAE1A8X8_9GAST</name>
<evidence type="ECO:0000256" key="7">
    <source>
        <dbReference type="RuleBase" id="RU363034"/>
    </source>
</evidence>
<dbReference type="PROSITE" id="PS00135">
    <property type="entry name" value="TRYPSIN_SER"/>
    <property type="match status" value="1"/>
</dbReference>
<comment type="caution">
    <text evidence="11">The sequence shown here is derived from an EMBL/GenBank/DDBJ whole genome shotgun (WGS) entry which is preliminary data.</text>
</comment>
<dbReference type="PROSITE" id="PS00134">
    <property type="entry name" value="TRYPSIN_HIS"/>
    <property type="match status" value="1"/>
</dbReference>
<dbReference type="InterPro" id="IPR036055">
    <property type="entry name" value="LDL_receptor-like_sf"/>
</dbReference>
<evidence type="ECO:0000256" key="1">
    <source>
        <dbReference type="ARBA" id="ARBA00004613"/>
    </source>
</evidence>
<feature type="disulfide bond" evidence="6">
    <location>
        <begin position="253"/>
        <end position="265"/>
    </location>
</feature>
<dbReference type="Gene3D" id="2.40.10.10">
    <property type="entry name" value="Trypsin-like serine proteases"/>
    <property type="match status" value="1"/>
</dbReference>
<comment type="caution">
    <text evidence="6">Lacks conserved residue(s) required for the propagation of feature annotation.</text>
</comment>
<dbReference type="InterPro" id="IPR023415">
    <property type="entry name" value="LDLR_class-A_CS"/>
</dbReference>
<dbReference type="InterPro" id="IPR043504">
    <property type="entry name" value="Peptidase_S1_PA_chymotrypsin"/>
</dbReference>
<dbReference type="GO" id="GO:0006508">
    <property type="term" value="P:proteolysis"/>
    <property type="evidence" value="ECO:0007669"/>
    <property type="project" value="UniProtKB-KW"/>
</dbReference>
<keyword evidence="9" id="KW-1133">Transmembrane helix</keyword>
<evidence type="ECO:0000256" key="4">
    <source>
        <dbReference type="ARBA" id="ARBA00023157"/>
    </source>
</evidence>
<feature type="disulfide bond" evidence="6">
    <location>
        <begin position="260"/>
        <end position="278"/>
    </location>
</feature>
<dbReference type="InterPro" id="IPR001190">
    <property type="entry name" value="SRCR"/>
</dbReference>
<reference evidence="11" key="1">
    <citation type="journal article" date="2023" name="G3 (Bethesda)">
        <title>A reference genome for the long-term kleptoplast-retaining sea slug Elysia crispata morphotype clarki.</title>
        <authorList>
            <person name="Eastman K.E."/>
            <person name="Pendleton A.L."/>
            <person name="Shaikh M.A."/>
            <person name="Suttiyut T."/>
            <person name="Ogas R."/>
            <person name="Tomko P."/>
            <person name="Gavelis G."/>
            <person name="Widhalm J.R."/>
            <person name="Wisecaver J.H."/>
        </authorList>
    </citation>
    <scope>NUCLEOTIDE SEQUENCE</scope>
    <source>
        <strain evidence="11">ECLA1</strain>
    </source>
</reference>
<dbReference type="GO" id="GO:0004252">
    <property type="term" value="F:serine-type endopeptidase activity"/>
    <property type="evidence" value="ECO:0007669"/>
    <property type="project" value="InterPro"/>
</dbReference>
<feature type="compositionally biased region" description="Low complexity" evidence="8">
    <location>
        <begin position="102"/>
        <end position="114"/>
    </location>
</feature>
<dbReference type="AlphaFoldDB" id="A0AAE1A8X8"/>
<dbReference type="GO" id="GO:0005576">
    <property type="term" value="C:extracellular region"/>
    <property type="evidence" value="ECO:0007669"/>
    <property type="project" value="UniProtKB-SubCell"/>
</dbReference>
<keyword evidence="12" id="KW-1185">Reference proteome</keyword>
<dbReference type="InterPro" id="IPR001254">
    <property type="entry name" value="Trypsin_dom"/>
</dbReference>
<dbReference type="InterPro" id="IPR033116">
    <property type="entry name" value="TRYPSIN_SER"/>
</dbReference>
<dbReference type="Gene3D" id="4.10.400.10">
    <property type="entry name" value="Low-density Lipoprotein Receptor"/>
    <property type="match status" value="5"/>
</dbReference>
<feature type="region of interest" description="Disordered" evidence="8">
    <location>
        <begin position="72"/>
        <end position="114"/>
    </location>
</feature>
<keyword evidence="7" id="KW-0720">Serine protease</keyword>
<dbReference type="SMART" id="SM00020">
    <property type="entry name" value="Tryp_SPc"/>
    <property type="match status" value="1"/>
</dbReference>
<feature type="compositionally biased region" description="Low complexity" evidence="8">
    <location>
        <begin position="29"/>
        <end position="40"/>
    </location>
</feature>
<dbReference type="InterPro" id="IPR009003">
    <property type="entry name" value="Peptidase_S1_PA"/>
</dbReference>
<keyword evidence="9" id="KW-0472">Membrane</keyword>
<dbReference type="SUPFAM" id="SSF57424">
    <property type="entry name" value="LDL receptor-like module"/>
    <property type="match status" value="5"/>
</dbReference>
<dbReference type="PROSITE" id="PS50068">
    <property type="entry name" value="LDLRA_2"/>
    <property type="match status" value="5"/>
</dbReference>
<dbReference type="PANTHER" id="PTHR24252">
    <property type="entry name" value="ACROSIN-RELATED"/>
    <property type="match status" value="1"/>
</dbReference>
<keyword evidence="7" id="KW-0378">Hydrolase</keyword>
<evidence type="ECO:0000256" key="5">
    <source>
        <dbReference type="ARBA" id="ARBA00023180"/>
    </source>
</evidence>